<dbReference type="OrthoDB" id="10069473at2759"/>
<dbReference type="GeneID" id="9620616"/>
<dbReference type="InterPro" id="IPR008942">
    <property type="entry name" value="ENTH_VHS"/>
</dbReference>
<dbReference type="RefSeq" id="XP_002957168.1">
    <property type="nucleotide sequence ID" value="XM_002957122.1"/>
</dbReference>
<dbReference type="STRING" id="3068.D8UES2"/>
<dbReference type="SMART" id="SM00582">
    <property type="entry name" value="RPR"/>
    <property type="match status" value="1"/>
</dbReference>
<dbReference type="CDD" id="cd16981">
    <property type="entry name" value="CID_RPRD_like"/>
    <property type="match status" value="1"/>
</dbReference>
<feature type="compositionally biased region" description="Low complexity" evidence="1">
    <location>
        <begin position="321"/>
        <end position="338"/>
    </location>
</feature>
<dbReference type="KEGG" id="vcn:VOLCADRAFT_98220"/>
<dbReference type="EMBL" id="GL378390">
    <property type="protein sequence ID" value="EFJ41822.1"/>
    <property type="molecule type" value="Genomic_DNA"/>
</dbReference>
<dbReference type="PANTHER" id="PTHR12460:SF38">
    <property type="entry name" value="KINETOPLAST-ASSOCIATED PROTEIN-LIKE PROTEIN"/>
    <property type="match status" value="1"/>
</dbReference>
<feature type="region of interest" description="Disordered" evidence="1">
    <location>
        <begin position="579"/>
        <end position="623"/>
    </location>
</feature>
<dbReference type="InterPro" id="IPR006569">
    <property type="entry name" value="CID_dom"/>
</dbReference>
<feature type="compositionally biased region" description="Basic and acidic residues" evidence="1">
    <location>
        <begin position="293"/>
        <end position="308"/>
    </location>
</feature>
<feature type="region of interest" description="Disordered" evidence="1">
    <location>
        <begin position="321"/>
        <end position="363"/>
    </location>
</feature>
<dbReference type="PANTHER" id="PTHR12460">
    <property type="entry name" value="CYCLIN-DEPENDENT KINASE INHIBITOR-RELATED PROTEIN"/>
    <property type="match status" value="1"/>
</dbReference>
<dbReference type="PROSITE" id="PS51391">
    <property type="entry name" value="CID"/>
    <property type="match status" value="1"/>
</dbReference>
<feature type="compositionally biased region" description="Pro residues" evidence="1">
    <location>
        <begin position="349"/>
        <end position="363"/>
    </location>
</feature>
<organism evidence="4">
    <name type="scientific">Volvox carteri f. nagariensis</name>
    <dbReference type="NCBI Taxonomy" id="3068"/>
    <lineage>
        <taxon>Eukaryota</taxon>
        <taxon>Viridiplantae</taxon>
        <taxon>Chlorophyta</taxon>
        <taxon>core chlorophytes</taxon>
        <taxon>Chlorophyceae</taxon>
        <taxon>CS clade</taxon>
        <taxon>Chlamydomonadales</taxon>
        <taxon>Volvocaceae</taxon>
        <taxon>Volvox</taxon>
    </lineage>
</organism>
<dbReference type="AlphaFoldDB" id="D8UES2"/>
<proteinExistence type="predicted"/>
<evidence type="ECO:0000256" key="1">
    <source>
        <dbReference type="SAM" id="MobiDB-lite"/>
    </source>
</evidence>
<accession>D8UES2</accession>
<dbReference type="SUPFAM" id="SSF48464">
    <property type="entry name" value="ENTH/VHS domain"/>
    <property type="match status" value="1"/>
</dbReference>
<name>D8UES2_VOLCA</name>
<dbReference type="eggNOG" id="KOG2669">
    <property type="taxonomic scope" value="Eukaryota"/>
</dbReference>
<dbReference type="Gene3D" id="1.25.40.90">
    <property type="match status" value="1"/>
</dbReference>
<keyword evidence="4" id="KW-1185">Reference proteome</keyword>
<feature type="domain" description="CID" evidence="2">
    <location>
        <begin position="5"/>
        <end position="137"/>
    </location>
</feature>
<gene>
    <name evidence="3" type="ORF">VOLCADRAFT_98220</name>
</gene>
<evidence type="ECO:0000313" key="3">
    <source>
        <dbReference type="EMBL" id="EFJ41822.1"/>
    </source>
</evidence>
<evidence type="ECO:0000259" key="2">
    <source>
        <dbReference type="PROSITE" id="PS51391"/>
    </source>
</evidence>
<feature type="compositionally biased region" description="Low complexity" evidence="1">
    <location>
        <begin position="491"/>
        <end position="511"/>
    </location>
</feature>
<protein>
    <recommendedName>
        <fullName evidence="2">CID domain-containing protein</fullName>
    </recommendedName>
</protein>
<feature type="region of interest" description="Disordered" evidence="1">
    <location>
        <begin position="483"/>
        <end position="550"/>
    </location>
</feature>
<dbReference type="Proteomes" id="UP000001058">
    <property type="component" value="Unassembled WGS sequence"/>
</dbReference>
<dbReference type="InParanoid" id="D8UES2"/>
<reference evidence="3 4" key="1">
    <citation type="journal article" date="2010" name="Science">
        <title>Genomic analysis of organismal complexity in the multicellular green alga Volvox carteri.</title>
        <authorList>
            <person name="Prochnik S.E."/>
            <person name="Umen J."/>
            <person name="Nedelcu A.M."/>
            <person name="Hallmann A."/>
            <person name="Miller S.M."/>
            <person name="Nishii I."/>
            <person name="Ferris P."/>
            <person name="Kuo A."/>
            <person name="Mitros T."/>
            <person name="Fritz-Laylin L.K."/>
            <person name="Hellsten U."/>
            <person name="Chapman J."/>
            <person name="Simakov O."/>
            <person name="Rensing S.A."/>
            <person name="Terry A."/>
            <person name="Pangilinan J."/>
            <person name="Kapitonov V."/>
            <person name="Jurka J."/>
            <person name="Salamov A."/>
            <person name="Shapiro H."/>
            <person name="Schmutz J."/>
            <person name="Grimwood J."/>
            <person name="Lindquist E."/>
            <person name="Lucas S."/>
            <person name="Grigoriev I.V."/>
            <person name="Schmitt R."/>
            <person name="Kirk D."/>
            <person name="Rokhsar D.S."/>
        </authorList>
    </citation>
    <scope>NUCLEOTIDE SEQUENCE [LARGE SCALE GENOMIC DNA]</scope>
    <source>
        <strain evidence="4">f. Nagariensis / Eve</strain>
    </source>
</reference>
<feature type="region of interest" description="Disordered" evidence="1">
    <location>
        <begin position="132"/>
        <end position="164"/>
    </location>
</feature>
<feature type="region of interest" description="Disordered" evidence="1">
    <location>
        <begin position="293"/>
        <end position="312"/>
    </location>
</feature>
<feature type="region of interest" description="Disordered" evidence="1">
    <location>
        <begin position="434"/>
        <end position="462"/>
    </location>
</feature>
<feature type="compositionally biased region" description="Gly residues" evidence="1">
    <location>
        <begin position="595"/>
        <end position="609"/>
    </location>
</feature>
<evidence type="ECO:0000313" key="4">
    <source>
        <dbReference type="Proteomes" id="UP000001058"/>
    </source>
</evidence>
<sequence>MSGGGMNVNRESLVSRLQSLNVSQQSIEGTSKWCLFYIKDAKSVVNIWVEEFGRTTTERRIAFLYLANHILQEGRKKGREFADEFFRVLPKALASVSRSSDAKLRNSAKRLVDIWDERKVFGSAQVRVLKEHLNGGGGSTPSKSNSGGTGGNAGADNAVPSTGNDLDRRKLAAVGSLADVLYEVANAAARSSEWQTKCLQIKADLASMDASLTEVAAARTTLATALECLKAESERRKKAVTYIRMHLSQQTFHFSNLHLHPQEDSLKRTEDAHAALTAQKGELDERHAALLKQEQEQQEREQRERELEEALQQQQQQQEKQQQELRQQQEQQQQQQQQPVAMGGMGTDGPPPFLGLPPGGLPGMPPMMPPPFPMPGMDPSAPPFGLPGMPPFPAALLGPMTGMNPLGPLPPFLSPMPGMNLNMPHPPGMNPMTGPGGPMNPMGGGGGGGGAPPGGGTMGQLVGGLPDLAGALSALSATGFGGVGGGGDSGTAGPTANGSQPPQQQQLQPQSSGGGMPQVHGQALPGPQGSGGLPHSHGGPGQTPPQQMQQPGIDQLAAALANNSDQTAMLLANAFASMSQHHPLPPQQQANQGMGISGGFGGSPMGNGDGDPMDAPYDPEFPD</sequence>
<dbReference type="Pfam" id="PF04818">
    <property type="entry name" value="CID"/>
    <property type="match status" value="1"/>
</dbReference>